<dbReference type="SUPFAM" id="SSF53213">
    <property type="entry name" value="LigB-like"/>
    <property type="match status" value="1"/>
</dbReference>
<dbReference type="PANTHER" id="PTHR13016:SF0">
    <property type="entry name" value="AMME SYNDROME CANDIDATE GENE 1 PROTEIN"/>
    <property type="match status" value="1"/>
</dbReference>
<dbReference type="AlphaFoldDB" id="A0A1I0V167"/>
<dbReference type="SUPFAM" id="SSF143447">
    <property type="entry name" value="AMMECR1-like"/>
    <property type="match status" value="1"/>
</dbReference>
<dbReference type="CDD" id="cd07951">
    <property type="entry name" value="ED_3B_N_AMMECR1"/>
    <property type="match status" value="1"/>
</dbReference>
<dbReference type="InterPro" id="IPR002733">
    <property type="entry name" value="AMMECR1_domain"/>
</dbReference>
<dbReference type="GO" id="GO:0008198">
    <property type="term" value="F:ferrous iron binding"/>
    <property type="evidence" value="ECO:0007669"/>
    <property type="project" value="InterPro"/>
</dbReference>
<evidence type="ECO:0000313" key="3">
    <source>
        <dbReference type="Proteomes" id="UP000198838"/>
    </source>
</evidence>
<feature type="domain" description="AMMECR1" evidence="1">
    <location>
        <begin position="291"/>
        <end position="462"/>
    </location>
</feature>
<dbReference type="Gene3D" id="3.30.700.20">
    <property type="entry name" value="Hypothetical protein ph0010, domain 1"/>
    <property type="match status" value="1"/>
</dbReference>
<dbReference type="Pfam" id="PF02900">
    <property type="entry name" value="LigB"/>
    <property type="match status" value="1"/>
</dbReference>
<dbReference type="InterPro" id="IPR027485">
    <property type="entry name" value="AMMECR1_N"/>
</dbReference>
<dbReference type="NCBIfam" id="TIGR04335">
    <property type="entry name" value="AmmeMemoSam_A"/>
    <property type="match status" value="1"/>
</dbReference>
<reference evidence="2 3" key="1">
    <citation type="submission" date="2016-10" db="EMBL/GenBank/DDBJ databases">
        <authorList>
            <person name="de Groot N.N."/>
        </authorList>
    </citation>
    <scope>NUCLEOTIDE SEQUENCE [LARGE SCALE GENOMIC DNA]</scope>
    <source>
        <strain evidence="2 3">DSM 5522</strain>
    </source>
</reference>
<evidence type="ECO:0000313" key="2">
    <source>
        <dbReference type="EMBL" id="SFA69873.1"/>
    </source>
</evidence>
<gene>
    <name evidence="2" type="ORF">SAMN05216249_10192</name>
</gene>
<dbReference type="Proteomes" id="UP000198838">
    <property type="component" value="Unassembled WGS sequence"/>
</dbReference>
<accession>A0A1I0V167</accession>
<dbReference type="EMBL" id="FOJY01000001">
    <property type="protein sequence ID" value="SFA69873.1"/>
    <property type="molecule type" value="Genomic_DNA"/>
</dbReference>
<evidence type="ECO:0000259" key="1">
    <source>
        <dbReference type="PROSITE" id="PS51112"/>
    </source>
</evidence>
<name>A0A1I0V167_9FIRM</name>
<dbReference type="PROSITE" id="PS51112">
    <property type="entry name" value="AMMECR1"/>
    <property type="match status" value="1"/>
</dbReference>
<dbReference type="GO" id="GO:0016702">
    <property type="term" value="F:oxidoreductase activity, acting on single donors with incorporation of molecular oxygen, incorporation of two atoms of oxygen"/>
    <property type="evidence" value="ECO:0007669"/>
    <property type="project" value="UniProtKB-ARBA"/>
</dbReference>
<dbReference type="OrthoDB" id="159752at2"/>
<dbReference type="InterPro" id="IPR023473">
    <property type="entry name" value="AMMECR1"/>
</dbReference>
<dbReference type="InterPro" id="IPR027623">
    <property type="entry name" value="AmmeMemoSam_A"/>
</dbReference>
<proteinExistence type="predicted"/>
<sequence length="462" mass="51671">MSILGGIMVPHPPLIIPEVGKGGEKQIEKTRKAYEEASKFIAELEPETIVLISPHSVMYADYLHISPGYEAKGNLSAFGAGQVKFSVRYDSEFSNRLCELAEDFYIPAGYLGEKDKNLDHGSMVPLYFIQKQYSNFEMVRIGISGISLEEQYQFGSLIKRASKELNKKVAIVASGDLSHKLKHDGPYGFDEAGPVYDEKIMNVMGRAAFEELLEFDPVLLEKSAECGHRSFVIMAGAFDKLSIDTTVYSHEDVTGVGYGVCSFRVLGTDESRDFFTRHEKKEEKKLADRKSNEDEYVSLARLIIENYVDKGELMDLPGNLPEEMYENKAGVFVSLHMRGQLRGCIGTICPTTDSVAEEICQNAISACARDPRFNPVTKNELKYLEYSVDVLGQPEDISSTGELDVKKYGVIVTKGSRRGLLLPDLEGVDSVDEQISIAKRKASIGEYEKDVKLQRFEVIRHY</sequence>
<protein>
    <submittedName>
        <fullName evidence="2">Uncharacterized protein, PH0010 family/AmmeMemoRadiSam system protein A/AmmeMemoRadiSam system protein B</fullName>
    </submittedName>
</protein>
<dbReference type="NCBIfam" id="TIGR04336">
    <property type="entry name" value="AmmeMemoSam_B"/>
    <property type="match status" value="1"/>
</dbReference>
<dbReference type="InterPro" id="IPR036071">
    <property type="entry name" value="AMMECR1_dom_sf"/>
</dbReference>
<dbReference type="Gene3D" id="3.40.830.10">
    <property type="entry name" value="LigB-like"/>
    <property type="match status" value="1"/>
</dbReference>
<dbReference type="InterPro" id="IPR004183">
    <property type="entry name" value="Xdiol_dOase_suB"/>
</dbReference>
<organism evidence="2 3">
    <name type="scientific">Acetitomaculum ruminis DSM 5522</name>
    <dbReference type="NCBI Taxonomy" id="1120918"/>
    <lineage>
        <taxon>Bacteria</taxon>
        <taxon>Bacillati</taxon>
        <taxon>Bacillota</taxon>
        <taxon>Clostridia</taxon>
        <taxon>Lachnospirales</taxon>
        <taxon>Lachnospiraceae</taxon>
        <taxon>Acetitomaculum</taxon>
    </lineage>
</organism>
<keyword evidence="3" id="KW-1185">Reference proteome</keyword>
<dbReference type="Pfam" id="PF01871">
    <property type="entry name" value="AMMECR1"/>
    <property type="match status" value="1"/>
</dbReference>
<dbReference type="PANTHER" id="PTHR13016">
    <property type="entry name" value="AMMECR1 HOMOLOG"/>
    <property type="match status" value="1"/>
</dbReference>
<dbReference type="STRING" id="1120918.SAMN05216249_10192"/>